<comment type="caution">
    <text evidence="1">The sequence shown here is derived from an EMBL/GenBank/DDBJ whole genome shotgun (WGS) entry which is preliminary data.</text>
</comment>
<name>A0AAN7ZH04_9COLE</name>
<keyword evidence="2" id="KW-1185">Reference proteome</keyword>
<dbReference type="Proteomes" id="UP001329430">
    <property type="component" value="Chromosome 5"/>
</dbReference>
<accession>A0AAN7ZH04</accession>
<sequence length="521" mass="58724">MRLFPQDLVVSKPQHLQDQLQYRLDPLDQEIDYEAKDQGKRTIFPTRQYMFGKHVAIDGNGHKYLLGYSPLNVKYPPFFKPVAVFKPPIHSNNLVWKPMRQYLPPIIQAPNALNYDNTGWKPIIPAANPILHTQKPIVIPQQQQPVIDSGLIAKPVFAGVQPPVAVHQTPVHVKPFIPFKQPLHNYYFLQTPVAKPIVLPQQHLLQIARPELGVLPLGSAFPVPVSQSHHIHPPQIHHLGVSFPNPAHHPSLPIHPVQPPHSPNLFHPHQTIEQQIQIHNPQLLQHPQHHLGSGFPVPVHPSPPIHPVQPPHSPILFHPHQTIGQLPIHNPQLLHNPIHQPFPQQPSPEINHIHPVVPEHPQPLPPPPHHSVSFPVNFPPISVEFHGSPNLNPLNNQPHINPINTPLIPNIQSTQVIYGRQPHTVQFPTTHHIPHIANVNPINNPQEHPTQPQEPPKFLFDPAVQPGQSDLQIPAHLPTHPQFTTQLNEHAIHSQYLPLPEPDKLIKPAINLEPPFTQTQA</sequence>
<organism evidence="1 2">
    <name type="scientific">Pyrocoelia pectoralis</name>
    <dbReference type="NCBI Taxonomy" id="417401"/>
    <lineage>
        <taxon>Eukaryota</taxon>
        <taxon>Metazoa</taxon>
        <taxon>Ecdysozoa</taxon>
        <taxon>Arthropoda</taxon>
        <taxon>Hexapoda</taxon>
        <taxon>Insecta</taxon>
        <taxon>Pterygota</taxon>
        <taxon>Neoptera</taxon>
        <taxon>Endopterygota</taxon>
        <taxon>Coleoptera</taxon>
        <taxon>Polyphaga</taxon>
        <taxon>Elateriformia</taxon>
        <taxon>Elateroidea</taxon>
        <taxon>Lampyridae</taxon>
        <taxon>Lampyrinae</taxon>
        <taxon>Pyrocoelia</taxon>
    </lineage>
</organism>
<gene>
    <name evidence="1" type="ORF">RI129_007377</name>
</gene>
<dbReference type="AlphaFoldDB" id="A0AAN7ZH04"/>
<evidence type="ECO:0000313" key="1">
    <source>
        <dbReference type="EMBL" id="KAK5643532.1"/>
    </source>
</evidence>
<proteinExistence type="predicted"/>
<reference evidence="1 2" key="1">
    <citation type="journal article" date="2024" name="Insects">
        <title>An Improved Chromosome-Level Genome Assembly of the Firefly Pyrocoelia pectoralis.</title>
        <authorList>
            <person name="Fu X."/>
            <person name="Meyer-Rochow V.B."/>
            <person name="Ballantyne L."/>
            <person name="Zhu X."/>
        </authorList>
    </citation>
    <scope>NUCLEOTIDE SEQUENCE [LARGE SCALE GENOMIC DNA]</scope>
    <source>
        <strain evidence="1">XCY_ONT2</strain>
    </source>
</reference>
<evidence type="ECO:0000313" key="2">
    <source>
        <dbReference type="Proteomes" id="UP001329430"/>
    </source>
</evidence>
<protein>
    <submittedName>
        <fullName evidence="1">Uncharacterized protein</fullName>
    </submittedName>
</protein>
<dbReference type="EMBL" id="JAVRBK010000005">
    <property type="protein sequence ID" value="KAK5643532.1"/>
    <property type="molecule type" value="Genomic_DNA"/>
</dbReference>